<dbReference type="EMBL" id="JAUDZG010000004">
    <property type="protein sequence ID" value="KAK3305250.1"/>
    <property type="molecule type" value="Genomic_DNA"/>
</dbReference>
<dbReference type="SUPFAM" id="SSF54695">
    <property type="entry name" value="POZ domain"/>
    <property type="match status" value="1"/>
</dbReference>
<reference evidence="2" key="1">
    <citation type="journal article" date="2023" name="Mol. Phylogenet. Evol.">
        <title>Genome-scale phylogeny and comparative genomics of the fungal order Sordariales.</title>
        <authorList>
            <person name="Hensen N."/>
            <person name="Bonometti L."/>
            <person name="Westerberg I."/>
            <person name="Brannstrom I.O."/>
            <person name="Guillou S."/>
            <person name="Cros-Aarteil S."/>
            <person name="Calhoun S."/>
            <person name="Haridas S."/>
            <person name="Kuo A."/>
            <person name="Mondo S."/>
            <person name="Pangilinan J."/>
            <person name="Riley R."/>
            <person name="LaButti K."/>
            <person name="Andreopoulos B."/>
            <person name="Lipzen A."/>
            <person name="Chen C."/>
            <person name="Yan M."/>
            <person name="Daum C."/>
            <person name="Ng V."/>
            <person name="Clum A."/>
            <person name="Steindorff A."/>
            <person name="Ohm R.A."/>
            <person name="Martin F."/>
            <person name="Silar P."/>
            <person name="Natvig D.O."/>
            <person name="Lalanne C."/>
            <person name="Gautier V."/>
            <person name="Ament-Velasquez S.L."/>
            <person name="Kruys A."/>
            <person name="Hutchinson M.I."/>
            <person name="Powell A.J."/>
            <person name="Barry K."/>
            <person name="Miller A.N."/>
            <person name="Grigoriev I.V."/>
            <person name="Debuchy R."/>
            <person name="Gladieux P."/>
            <person name="Hiltunen Thoren M."/>
            <person name="Johannesson H."/>
        </authorList>
    </citation>
    <scope>NUCLEOTIDE SEQUENCE</scope>
    <source>
        <strain evidence="2">CBS 333.67</strain>
    </source>
</reference>
<dbReference type="Proteomes" id="UP001273166">
    <property type="component" value="Unassembled WGS sequence"/>
</dbReference>
<dbReference type="PANTHER" id="PTHR47843:SF2">
    <property type="entry name" value="BTB DOMAIN-CONTAINING PROTEIN"/>
    <property type="match status" value="1"/>
</dbReference>
<evidence type="ECO:0000313" key="3">
    <source>
        <dbReference type="Proteomes" id="UP001273166"/>
    </source>
</evidence>
<dbReference type="PANTHER" id="PTHR47843">
    <property type="entry name" value="BTB DOMAIN-CONTAINING PROTEIN-RELATED"/>
    <property type="match status" value="1"/>
</dbReference>
<dbReference type="InterPro" id="IPR000210">
    <property type="entry name" value="BTB/POZ_dom"/>
</dbReference>
<dbReference type="GeneID" id="87888101"/>
<dbReference type="AlphaFoldDB" id="A0AAJ0GSU3"/>
<sequence length="102" mass="11542">MLAACCSALQRINAARIYRHGIKMEPIRWEDIASSDMFRFSVGPERREFTMHRALVAHLSPVLAALVNNTNFKEARGAHAVLEEVDEQTFTLFAQYAYTVGL</sequence>
<name>A0AAJ0GSU3_9PEZI</name>
<dbReference type="Gene3D" id="3.30.710.10">
    <property type="entry name" value="Potassium Channel Kv1.1, Chain A"/>
    <property type="match status" value="1"/>
</dbReference>
<dbReference type="InterPro" id="IPR011333">
    <property type="entry name" value="SKP1/BTB/POZ_sf"/>
</dbReference>
<gene>
    <name evidence="2" type="ORF">B0T15DRAFT_531742</name>
</gene>
<keyword evidence="3" id="KW-1185">Reference proteome</keyword>
<proteinExistence type="predicted"/>
<reference evidence="2" key="2">
    <citation type="submission" date="2023-06" db="EMBL/GenBank/DDBJ databases">
        <authorList>
            <consortium name="Lawrence Berkeley National Laboratory"/>
            <person name="Mondo S.J."/>
            <person name="Hensen N."/>
            <person name="Bonometti L."/>
            <person name="Westerberg I."/>
            <person name="Brannstrom I.O."/>
            <person name="Guillou S."/>
            <person name="Cros-Aarteil S."/>
            <person name="Calhoun S."/>
            <person name="Haridas S."/>
            <person name="Kuo A."/>
            <person name="Pangilinan J."/>
            <person name="Riley R."/>
            <person name="Labutti K."/>
            <person name="Andreopoulos B."/>
            <person name="Lipzen A."/>
            <person name="Chen C."/>
            <person name="Yanf M."/>
            <person name="Daum C."/>
            <person name="Ng V."/>
            <person name="Clum A."/>
            <person name="Steindorff A."/>
            <person name="Ohm R."/>
            <person name="Martin F."/>
            <person name="Silar P."/>
            <person name="Natvig D."/>
            <person name="Lalanne C."/>
            <person name="Gautier V."/>
            <person name="Ament-Velasquez S.L."/>
            <person name="Kruys A."/>
            <person name="Hutchinson M.I."/>
            <person name="Powell A.J."/>
            <person name="Barry K."/>
            <person name="Miller A.N."/>
            <person name="Grigoriev I.V."/>
            <person name="Debuchy R."/>
            <person name="Gladieux P."/>
            <person name="Thoren M.H."/>
            <person name="Johannesson H."/>
        </authorList>
    </citation>
    <scope>NUCLEOTIDE SEQUENCE</scope>
    <source>
        <strain evidence="2">CBS 333.67</strain>
    </source>
</reference>
<dbReference type="RefSeq" id="XP_062721030.1">
    <property type="nucleotide sequence ID" value="XM_062869272.1"/>
</dbReference>
<dbReference type="Pfam" id="PF00651">
    <property type="entry name" value="BTB"/>
    <property type="match status" value="1"/>
</dbReference>
<feature type="domain" description="BTB" evidence="1">
    <location>
        <begin position="36"/>
        <end position="102"/>
    </location>
</feature>
<evidence type="ECO:0000259" key="1">
    <source>
        <dbReference type="PROSITE" id="PS50097"/>
    </source>
</evidence>
<evidence type="ECO:0000313" key="2">
    <source>
        <dbReference type="EMBL" id="KAK3305250.1"/>
    </source>
</evidence>
<protein>
    <recommendedName>
        <fullName evidence="1">BTB domain-containing protein</fullName>
    </recommendedName>
</protein>
<comment type="caution">
    <text evidence="2">The sequence shown here is derived from an EMBL/GenBank/DDBJ whole genome shotgun (WGS) entry which is preliminary data.</text>
</comment>
<accession>A0AAJ0GSU3</accession>
<organism evidence="2 3">
    <name type="scientific">Chaetomium strumarium</name>
    <dbReference type="NCBI Taxonomy" id="1170767"/>
    <lineage>
        <taxon>Eukaryota</taxon>
        <taxon>Fungi</taxon>
        <taxon>Dikarya</taxon>
        <taxon>Ascomycota</taxon>
        <taxon>Pezizomycotina</taxon>
        <taxon>Sordariomycetes</taxon>
        <taxon>Sordariomycetidae</taxon>
        <taxon>Sordariales</taxon>
        <taxon>Chaetomiaceae</taxon>
        <taxon>Chaetomium</taxon>
    </lineage>
</organism>
<dbReference type="PROSITE" id="PS50097">
    <property type="entry name" value="BTB"/>
    <property type="match status" value="1"/>
</dbReference>